<dbReference type="Proteomes" id="UP001139384">
    <property type="component" value="Unassembled WGS sequence"/>
</dbReference>
<accession>A0A9X1Q1F3</accession>
<protein>
    <submittedName>
        <fullName evidence="1">Uncharacterized protein</fullName>
    </submittedName>
</protein>
<gene>
    <name evidence="1" type="ORF">L0P92_25300</name>
</gene>
<keyword evidence="2" id="KW-1185">Reference proteome</keyword>
<sequence>MTVWSDPRRYGGGAVHVVNRSFDAVSLWALPFRTPDGRQKIITSSLPPCTELAFVPTKIPNISVTTSVPSSSFMFYDRSGTPWERLPWGLFEADKETVDEIMSRPGTRTTLDEIKQAGGSIKAAQECGNG</sequence>
<dbReference type="RefSeq" id="WP_234765291.1">
    <property type="nucleotide sequence ID" value="NZ_JAKEIP010000118.1"/>
</dbReference>
<evidence type="ECO:0000313" key="2">
    <source>
        <dbReference type="Proteomes" id="UP001139384"/>
    </source>
</evidence>
<name>A0A9X1Q1F3_STRM4</name>
<organism evidence="1 2">
    <name type="scientific">Streptomyces muensis</name>
    <dbReference type="NCBI Taxonomy" id="1077944"/>
    <lineage>
        <taxon>Bacteria</taxon>
        <taxon>Bacillati</taxon>
        <taxon>Actinomycetota</taxon>
        <taxon>Actinomycetes</taxon>
        <taxon>Kitasatosporales</taxon>
        <taxon>Streptomycetaceae</taxon>
        <taxon>Streptomyces</taxon>
    </lineage>
</organism>
<dbReference type="EMBL" id="JAKEIP010000118">
    <property type="protein sequence ID" value="MCF1596858.1"/>
    <property type="molecule type" value="Genomic_DNA"/>
</dbReference>
<comment type="caution">
    <text evidence="1">The sequence shown here is derived from an EMBL/GenBank/DDBJ whole genome shotgun (WGS) entry which is preliminary data.</text>
</comment>
<reference evidence="1" key="1">
    <citation type="submission" date="2022-01" db="EMBL/GenBank/DDBJ databases">
        <title>Draft Genome Sequences of Seven Type Strains of the Genus Streptomyces.</title>
        <authorList>
            <person name="Aziz S."/>
            <person name="Coretto E."/>
            <person name="Chronakova A."/>
            <person name="Sproer C."/>
            <person name="Huber K."/>
            <person name="Nouioui I."/>
            <person name="Gross H."/>
        </authorList>
    </citation>
    <scope>NUCLEOTIDE SEQUENCE</scope>
    <source>
        <strain evidence="1">DSM 103493</strain>
    </source>
</reference>
<proteinExistence type="predicted"/>
<evidence type="ECO:0000313" key="1">
    <source>
        <dbReference type="EMBL" id="MCF1596858.1"/>
    </source>
</evidence>
<dbReference type="AlphaFoldDB" id="A0A9X1Q1F3"/>